<dbReference type="GO" id="GO:0000428">
    <property type="term" value="C:DNA-directed RNA polymerase complex"/>
    <property type="evidence" value="ECO:0007669"/>
    <property type="project" value="UniProtKB-KW"/>
</dbReference>
<comment type="function">
    <text evidence="1">DNA-dependent RNA polymerase catalyzes the transcription of DNA into RNA using the four ribonucleoside triphosphates as substrates.</text>
</comment>
<dbReference type="Gene3D" id="2.170.120.12">
    <property type="entry name" value="DNA-directed RNA polymerase, insert domain"/>
    <property type="match status" value="1"/>
</dbReference>
<evidence type="ECO:0000256" key="4">
    <source>
        <dbReference type="ARBA" id="ARBA00022478"/>
    </source>
</evidence>
<keyword evidence="7" id="KW-0804">Transcription</keyword>
<dbReference type="EMBL" id="MN935477">
    <property type="protein sequence ID" value="QOU10606.1"/>
    <property type="molecule type" value="Genomic_DNA"/>
</dbReference>
<sequence>MTKLICVENRIDQNKRHFGSFLFEPLELGQGITLGNTLRRTLLSDLSGFAITGARINNLKHEFGIVEGIREDILEILLNLKELAFKSSLATLKAEKKIKSYIKIKGPAVITAGLFNLPKNSLRVVNPNQYICTLLDNSDFYLEIDIERGKGYNITEENYSLALKEKFAPKEPSTMPVDALFMPVKRVNYKVKLIHDTQGNIKESLQLNVLTNGSTTPSRCVQEGLKIVANLICPFFDKTEFQTITSELTRNLYK</sequence>
<evidence type="ECO:0000256" key="9">
    <source>
        <dbReference type="ARBA" id="ARBA00048552"/>
    </source>
</evidence>
<evidence type="ECO:0000256" key="7">
    <source>
        <dbReference type="ARBA" id="ARBA00023163"/>
    </source>
</evidence>
<evidence type="ECO:0000256" key="2">
    <source>
        <dbReference type="ARBA" id="ARBA00007123"/>
    </source>
</evidence>
<gene>
    <name evidence="11" type="primary">rpoA</name>
    <name evidence="11" type="ORF">PedoPt_p031</name>
</gene>
<dbReference type="EC" id="2.7.7.6" evidence="3"/>
<keyword evidence="5" id="KW-0808">Transferase</keyword>
<feature type="domain" description="DNA-directed RNA polymerase RpoA/D/Rpb3-type" evidence="10">
    <location>
        <begin position="18"/>
        <end position="238"/>
    </location>
</feature>
<evidence type="ECO:0000256" key="1">
    <source>
        <dbReference type="ARBA" id="ARBA00004026"/>
    </source>
</evidence>
<evidence type="ECO:0000256" key="5">
    <source>
        <dbReference type="ARBA" id="ARBA00022679"/>
    </source>
</evidence>
<evidence type="ECO:0000256" key="8">
    <source>
        <dbReference type="ARBA" id="ARBA00031776"/>
    </source>
</evidence>
<keyword evidence="6" id="KW-0548">Nucleotidyltransferase</keyword>
<dbReference type="InterPro" id="IPR011262">
    <property type="entry name" value="DNA-dir_RNA_pol_insert"/>
</dbReference>
<dbReference type="GO" id="GO:0005737">
    <property type="term" value="C:cytoplasm"/>
    <property type="evidence" value="ECO:0007669"/>
    <property type="project" value="UniProtKB-ARBA"/>
</dbReference>
<dbReference type="FunFam" id="2.170.120.12:FF:000001">
    <property type="entry name" value="DNA-directed RNA polymerase subunit alpha"/>
    <property type="match status" value="1"/>
</dbReference>
<dbReference type="SUPFAM" id="SSF55257">
    <property type="entry name" value="RBP11-like subunits of RNA polymerase"/>
    <property type="match status" value="1"/>
</dbReference>
<dbReference type="CDD" id="cd06928">
    <property type="entry name" value="RNAP_alpha_NTD"/>
    <property type="match status" value="1"/>
</dbReference>
<comment type="catalytic activity">
    <reaction evidence="9">
        <text>RNA(n) + a ribonucleoside 5'-triphosphate = RNA(n+1) + diphosphate</text>
        <dbReference type="Rhea" id="RHEA:21248"/>
        <dbReference type="Rhea" id="RHEA-COMP:14527"/>
        <dbReference type="Rhea" id="RHEA-COMP:17342"/>
        <dbReference type="ChEBI" id="CHEBI:33019"/>
        <dbReference type="ChEBI" id="CHEBI:61557"/>
        <dbReference type="ChEBI" id="CHEBI:140395"/>
        <dbReference type="EC" id="2.7.7.6"/>
    </reaction>
</comment>
<dbReference type="InterPro" id="IPR011263">
    <property type="entry name" value="DNA-dir_RNA_pol_RpoA/D/Rpb3"/>
</dbReference>
<protein>
    <recommendedName>
        <fullName evidence="3">DNA-directed RNA polymerase</fullName>
        <ecNumber evidence="3">2.7.7.6</ecNumber>
    </recommendedName>
    <alternativeName>
        <fullName evidence="8">Plastid-encoded RNA polymerase subunit alpha</fullName>
    </alternativeName>
</protein>
<dbReference type="Gene3D" id="3.30.1360.10">
    <property type="entry name" value="RNA polymerase, RBP11-like subunit"/>
    <property type="match status" value="1"/>
</dbReference>
<geneLocation type="plastid" evidence="11"/>
<dbReference type="GO" id="GO:0006351">
    <property type="term" value="P:DNA-templated transcription"/>
    <property type="evidence" value="ECO:0007669"/>
    <property type="project" value="InterPro"/>
</dbReference>
<evidence type="ECO:0000313" key="11">
    <source>
        <dbReference type="EMBL" id="QOU10606.1"/>
    </source>
</evidence>
<dbReference type="AlphaFoldDB" id="A0A7S6PV11"/>
<dbReference type="InterPro" id="IPR036643">
    <property type="entry name" value="RNApol_insert_sf"/>
</dbReference>
<proteinExistence type="inferred from homology"/>
<evidence type="ECO:0000256" key="6">
    <source>
        <dbReference type="ARBA" id="ARBA00022695"/>
    </source>
</evidence>
<comment type="similarity">
    <text evidence="2">Belongs to the RNA polymerase alpha chain family.</text>
</comment>
<dbReference type="InterPro" id="IPR036603">
    <property type="entry name" value="RBP11-like"/>
</dbReference>
<keyword evidence="4" id="KW-0240">DNA-directed RNA polymerase</keyword>
<dbReference type="GO" id="GO:0046983">
    <property type="term" value="F:protein dimerization activity"/>
    <property type="evidence" value="ECO:0007669"/>
    <property type="project" value="InterPro"/>
</dbReference>
<evidence type="ECO:0000259" key="10">
    <source>
        <dbReference type="SMART" id="SM00662"/>
    </source>
</evidence>
<reference evidence="11" key="1">
    <citation type="journal article" date="2020" name="Front. Plant Sci.">
        <title>Comparative Plastid Genomics of Non-Photosynthetic Chrysophytes: Genome Reduction and Compaction.</title>
        <authorList>
            <person name="Kim J.I."/>
            <person name="Jeong M."/>
            <person name="Archibald J.M."/>
            <person name="Shin W."/>
        </authorList>
    </citation>
    <scope>NUCLEOTIDE SEQUENCE</scope>
    <source>
        <strain evidence="11">Jangsampo120217C5</strain>
    </source>
</reference>
<organism evidence="11">
    <name type="scientific">Pedospumella sp. Jangsampo120217C5</name>
    <dbReference type="NCBI Taxonomy" id="2782409"/>
    <lineage>
        <taxon>Eukaryota</taxon>
        <taxon>Sar</taxon>
        <taxon>Stramenopiles</taxon>
        <taxon>Ochrophyta</taxon>
        <taxon>Chrysophyceae</taxon>
        <taxon>Chromulinales</taxon>
        <taxon>Chromulinaceae</taxon>
        <taxon>Pedospumella</taxon>
    </lineage>
</organism>
<dbReference type="SMART" id="SM00662">
    <property type="entry name" value="RPOLD"/>
    <property type="match status" value="1"/>
</dbReference>
<dbReference type="GO" id="GO:0003899">
    <property type="term" value="F:DNA-directed RNA polymerase activity"/>
    <property type="evidence" value="ECO:0007669"/>
    <property type="project" value="UniProtKB-EC"/>
</dbReference>
<keyword evidence="11" id="KW-0934">Plastid</keyword>
<evidence type="ECO:0000256" key="3">
    <source>
        <dbReference type="ARBA" id="ARBA00012418"/>
    </source>
</evidence>
<dbReference type="Pfam" id="PF01000">
    <property type="entry name" value="RNA_pol_A_bac"/>
    <property type="match status" value="1"/>
</dbReference>
<accession>A0A7S6PV11</accession>
<dbReference type="SUPFAM" id="SSF56553">
    <property type="entry name" value="Insert subdomain of RNA polymerase alpha subunit"/>
    <property type="match status" value="1"/>
</dbReference>
<name>A0A7S6PV11_9STRA</name>
<dbReference type="Pfam" id="PF01193">
    <property type="entry name" value="RNA_pol_L"/>
    <property type="match status" value="1"/>
</dbReference>